<proteinExistence type="predicted"/>
<protein>
    <submittedName>
        <fullName evidence="1">Uncharacterized protein</fullName>
    </submittedName>
</protein>
<dbReference type="InParanoid" id="A0A7I3ZHJ1"/>
<reference evidence="1 2" key="2">
    <citation type="journal article" date="2018" name="Plant J.">
        <title>The Physcomitrella patens chromosome-scale assembly reveals moss genome structure and evolution.</title>
        <authorList>
            <person name="Lang D."/>
            <person name="Ullrich K.K."/>
            <person name="Murat F."/>
            <person name="Fuchs J."/>
            <person name="Jenkins J."/>
            <person name="Haas F.B."/>
            <person name="Piednoel M."/>
            <person name="Gundlach H."/>
            <person name="Van Bel M."/>
            <person name="Meyberg R."/>
            <person name="Vives C."/>
            <person name="Morata J."/>
            <person name="Symeonidi A."/>
            <person name="Hiss M."/>
            <person name="Muchero W."/>
            <person name="Kamisugi Y."/>
            <person name="Saleh O."/>
            <person name="Blanc G."/>
            <person name="Decker E.L."/>
            <person name="van Gessel N."/>
            <person name="Grimwood J."/>
            <person name="Hayes R.D."/>
            <person name="Graham S.W."/>
            <person name="Gunter L.E."/>
            <person name="McDaniel S.F."/>
            <person name="Hoernstein S.N.W."/>
            <person name="Larsson A."/>
            <person name="Li F.W."/>
            <person name="Perroud P.F."/>
            <person name="Phillips J."/>
            <person name="Ranjan P."/>
            <person name="Rokshar D.S."/>
            <person name="Rothfels C.J."/>
            <person name="Schneider L."/>
            <person name="Shu S."/>
            <person name="Stevenson D.W."/>
            <person name="Thummler F."/>
            <person name="Tillich M."/>
            <person name="Villarreal Aguilar J.C."/>
            <person name="Widiez T."/>
            <person name="Wong G.K."/>
            <person name="Wymore A."/>
            <person name="Zhang Y."/>
            <person name="Zimmer A.D."/>
            <person name="Quatrano R.S."/>
            <person name="Mayer K.F.X."/>
            <person name="Goodstein D."/>
            <person name="Casacuberta J.M."/>
            <person name="Vandepoele K."/>
            <person name="Reski R."/>
            <person name="Cuming A.C."/>
            <person name="Tuskan G.A."/>
            <person name="Maumus F."/>
            <person name="Salse J."/>
            <person name="Schmutz J."/>
            <person name="Rensing S.A."/>
        </authorList>
    </citation>
    <scope>NUCLEOTIDE SEQUENCE [LARGE SCALE GENOMIC DNA]</scope>
    <source>
        <strain evidence="1 2">cv. Gransden 2004</strain>
    </source>
</reference>
<dbReference type="Gramene" id="Pp3c19_20240V3.1">
    <property type="protein sequence ID" value="PAC:32939647.CDS.1"/>
    <property type="gene ID" value="Pp3c19_20240"/>
</dbReference>
<evidence type="ECO:0000313" key="2">
    <source>
        <dbReference type="Proteomes" id="UP000006727"/>
    </source>
</evidence>
<dbReference type="EnsemblPlants" id="Pp3c19_20240V3.1">
    <property type="protein sequence ID" value="PAC:32939647.CDS.1"/>
    <property type="gene ID" value="Pp3c19_20240"/>
</dbReference>
<dbReference type="EMBL" id="ABEU02000019">
    <property type="status" value="NOT_ANNOTATED_CDS"/>
    <property type="molecule type" value="Genomic_DNA"/>
</dbReference>
<sequence>MYTHTLTKECIEGEKASFYLYIDVFVSYIQREGKEVISFFLLHSKHYSYNIHCKLQ</sequence>
<dbReference type="AlphaFoldDB" id="A0A7I3ZHJ1"/>
<dbReference type="Proteomes" id="UP000006727">
    <property type="component" value="Chromosome 19"/>
</dbReference>
<accession>A0A7I3ZHJ1</accession>
<reference evidence="1" key="3">
    <citation type="submission" date="2020-12" db="UniProtKB">
        <authorList>
            <consortium name="EnsemblPlants"/>
        </authorList>
    </citation>
    <scope>IDENTIFICATION</scope>
</reference>
<keyword evidence="2" id="KW-1185">Reference proteome</keyword>
<organism evidence="1 2">
    <name type="scientific">Physcomitrium patens</name>
    <name type="common">Spreading-leaved earth moss</name>
    <name type="synonym">Physcomitrella patens</name>
    <dbReference type="NCBI Taxonomy" id="3218"/>
    <lineage>
        <taxon>Eukaryota</taxon>
        <taxon>Viridiplantae</taxon>
        <taxon>Streptophyta</taxon>
        <taxon>Embryophyta</taxon>
        <taxon>Bryophyta</taxon>
        <taxon>Bryophytina</taxon>
        <taxon>Bryopsida</taxon>
        <taxon>Funariidae</taxon>
        <taxon>Funariales</taxon>
        <taxon>Funariaceae</taxon>
        <taxon>Physcomitrium</taxon>
    </lineage>
</organism>
<name>A0A7I3ZHJ1_PHYPA</name>
<reference evidence="1 2" key="1">
    <citation type="journal article" date="2008" name="Science">
        <title>The Physcomitrella genome reveals evolutionary insights into the conquest of land by plants.</title>
        <authorList>
            <person name="Rensing S."/>
            <person name="Lang D."/>
            <person name="Zimmer A."/>
            <person name="Terry A."/>
            <person name="Salamov A."/>
            <person name="Shapiro H."/>
            <person name="Nishiyama T."/>
            <person name="Perroud P.-F."/>
            <person name="Lindquist E."/>
            <person name="Kamisugi Y."/>
            <person name="Tanahashi T."/>
            <person name="Sakakibara K."/>
            <person name="Fujita T."/>
            <person name="Oishi K."/>
            <person name="Shin-I T."/>
            <person name="Kuroki Y."/>
            <person name="Toyoda A."/>
            <person name="Suzuki Y."/>
            <person name="Hashimoto A."/>
            <person name="Yamaguchi K."/>
            <person name="Sugano A."/>
            <person name="Kohara Y."/>
            <person name="Fujiyama A."/>
            <person name="Anterola A."/>
            <person name="Aoki S."/>
            <person name="Ashton N."/>
            <person name="Barbazuk W.B."/>
            <person name="Barker E."/>
            <person name="Bennetzen J."/>
            <person name="Bezanilla M."/>
            <person name="Blankenship R."/>
            <person name="Cho S.H."/>
            <person name="Dutcher S."/>
            <person name="Estelle M."/>
            <person name="Fawcett J.A."/>
            <person name="Gundlach H."/>
            <person name="Hanada K."/>
            <person name="Heyl A."/>
            <person name="Hicks K.A."/>
            <person name="Hugh J."/>
            <person name="Lohr M."/>
            <person name="Mayer K."/>
            <person name="Melkozernov A."/>
            <person name="Murata T."/>
            <person name="Nelson D."/>
            <person name="Pils B."/>
            <person name="Prigge M."/>
            <person name="Reiss B."/>
            <person name="Renner T."/>
            <person name="Rombauts S."/>
            <person name="Rushton P."/>
            <person name="Sanderfoot A."/>
            <person name="Schween G."/>
            <person name="Shiu S.-H."/>
            <person name="Stueber K."/>
            <person name="Theodoulou F.L."/>
            <person name="Tu H."/>
            <person name="Van de Peer Y."/>
            <person name="Verrier P.J."/>
            <person name="Waters E."/>
            <person name="Wood A."/>
            <person name="Yang L."/>
            <person name="Cove D."/>
            <person name="Cuming A."/>
            <person name="Hasebe M."/>
            <person name="Lucas S."/>
            <person name="Mishler D.B."/>
            <person name="Reski R."/>
            <person name="Grigoriev I."/>
            <person name="Quatrano R.S."/>
            <person name="Boore J.L."/>
        </authorList>
    </citation>
    <scope>NUCLEOTIDE SEQUENCE [LARGE SCALE GENOMIC DNA]</scope>
    <source>
        <strain evidence="1 2">cv. Gransden 2004</strain>
    </source>
</reference>
<evidence type="ECO:0000313" key="1">
    <source>
        <dbReference type="EnsemblPlants" id="PAC:32939647.CDS.1"/>
    </source>
</evidence>